<dbReference type="PANTHER" id="PTHR30163">
    <property type="entry name" value="MEMBRANE-BOUND LYTIC MUREIN TRANSGLYCOSYLASE B"/>
    <property type="match status" value="1"/>
</dbReference>
<dbReference type="Gene3D" id="1.10.8.350">
    <property type="entry name" value="Bacterial muramidase"/>
    <property type="match status" value="1"/>
</dbReference>
<dbReference type="InterPro" id="IPR023346">
    <property type="entry name" value="Lysozyme-like_dom_sf"/>
</dbReference>
<reference evidence="3 4" key="1">
    <citation type="submission" date="2024-03" db="EMBL/GenBank/DDBJ databases">
        <title>Novel species of the genus Variovorax.</title>
        <authorList>
            <person name="Liu Q."/>
            <person name="Xin Y.-H."/>
        </authorList>
    </citation>
    <scope>NUCLEOTIDE SEQUENCE [LARGE SCALE GENOMIC DNA]</scope>
    <source>
        <strain evidence="3 4">KACC 18899</strain>
    </source>
</reference>
<dbReference type="RefSeq" id="WP_340357586.1">
    <property type="nucleotide sequence ID" value="NZ_JBBKZU010000006.1"/>
</dbReference>
<evidence type="ECO:0000313" key="4">
    <source>
        <dbReference type="Proteomes" id="UP001365846"/>
    </source>
</evidence>
<sequence>MPRPLPSVLSHVLFAALLCAASLMPGTLSTAQAAPDKRNAPSRAIAYSTREDAMQFADEIAARRDLDRQWVRATIGNAKLLPNVPRLMLPAPTGTPKNWYVYRSRFIDPVRIQAGMRFWRNNASTLARAEAEFGVPAEIIVGIVGVETIYGRNMGSFRVIDALATLAFDFPESHPRARERQAFFRSELESFLSTESRTNENPLLPLGSYAGAMGMPQFMPSSIAKYAVDYDGDGRIDLVNNPVDVIGSVANYFKAFGWQPGMPPIFPVRFDEARLQKAVLLGPDIVPTFSADAFVAGGAVLDGEAQQFKGLLALIELQNGGDLPSYVAGTQNFYVITRYNWSSYYAMSVIELGREVRAAMEN</sequence>
<dbReference type="SUPFAM" id="SSF53955">
    <property type="entry name" value="Lysozyme-like"/>
    <property type="match status" value="1"/>
</dbReference>
<dbReference type="InterPro" id="IPR011757">
    <property type="entry name" value="Lytic_transglycosylase_MltB"/>
</dbReference>
<proteinExistence type="predicted"/>
<feature type="domain" description="Transglycosylase SLT" evidence="2">
    <location>
        <begin position="51"/>
        <end position="353"/>
    </location>
</feature>
<organism evidence="3 4">
    <name type="scientific">Variovorax ureilyticus</name>
    <dbReference type="NCBI Taxonomy" id="1836198"/>
    <lineage>
        <taxon>Bacteria</taxon>
        <taxon>Pseudomonadati</taxon>
        <taxon>Pseudomonadota</taxon>
        <taxon>Betaproteobacteria</taxon>
        <taxon>Burkholderiales</taxon>
        <taxon>Comamonadaceae</taxon>
        <taxon>Variovorax</taxon>
    </lineage>
</organism>
<evidence type="ECO:0000256" key="1">
    <source>
        <dbReference type="SAM" id="SignalP"/>
    </source>
</evidence>
<dbReference type="Proteomes" id="UP001365846">
    <property type="component" value="Unassembled WGS sequence"/>
</dbReference>
<gene>
    <name evidence="3" type="primary">mltB</name>
    <name evidence="3" type="ORF">WKW77_14640</name>
</gene>
<dbReference type="InterPro" id="IPR031304">
    <property type="entry name" value="SLT_2"/>
</dbReference>
<accession>A0ABU8VF96</accession>
<feature type="signal peptide" evidence="1">
    <location>
        <begin position="1"/>
        <end position="33"/>
    </location>
</feature>
<evidence type="ECO:0000259" key="2">
    <source>
        <dbReference type="Pfam" id="PF13406"/>
    </source>
</evidence>
<dbReference type="Gene3D" id="1.10.530.10">
    <property type="match status" value="1"/>
</dbReference>
<keyword evidence="4" id="KW-1185">Reference proteome</keyword>
<evidence type="ECO:0000313" key="3">
    <source>
        <dbReference type="EMBL" id="MEJ8812319.1"/>
    </source>
</evidence>
<dbReference type="EMBL" id="JBBKZU010000006">
    <property type="protein sequence ID" value="MEJ8812319.1"/>
    <property type="molecule type" value="Genomic_DNA"/>
</dbReference>
<dbReference type="InterPro" id="IPR043426">
    <property type="entry name" value="MltB-like"/>
</dbReference>
<comment type="caution">
    <text evidence="3">The sequence shown here is derived from an EMBL/GenBank/DDBJ whole genome shotgun (WGS) entry which is preliminary data.</text>
</comment>
<dbReference type="Pfam" id="PF13406">
    <property type="entry name" value="SLT_2"/>
    <property type="match status" value="1"/>
</dbReference>
<protein>
    <submittedName>
        <fullName evidence="3">Lytic murein transglycosylase B</fullName>
    </submittedName>
</protein>
<dbReference type="PANTHER" id="PTHR30163:SF9">
    <property type="entry name" value="MEMBRANE-BOUND LYTIC MUREIN TRANSGLYCOSYLASE B"/>
    <property type="match status" value="1"/>
</dbReference>
<keyword evidence="1" id="KW-0732">Signal</keyword>
<name>A0ABU8VF96_9BURK</name>
<feature type="chain" id="PRO_5046041778" evidence="1">
    <location>
        <begin position="34"/>
        <end position="362"/>
    </location>
</feature>
<dbReference type="NCBIfam" id="TIGR02282">
    <property type="entry name" value="MltB"/>
    <property type="match status" value="1"/>
</dbReference>
<dbReference type="CDD" id="cd13399">
    <property type="entry name" value="Slt35-like"/>
    <property type="match status" value="1"/>
</dbReference>